<evidence type="ECO:0000313" key="6">
    <source>
        <dbReference type="EMBL" id="MDK2123595.1"/>
    </source>
</evidence>
<feature type="chain" id="PRO_5045093986" evidence="3">
    <location>
        <begin position="20"/>
        <end position="1915"/>
    </location>
</feature>
<organism evidence="6 7">
    <name type="scientific">Parachitinimonas caeni</name>
    <dbReference type="NCBI Taxonomy" id="3031301"/>
    <lineage>
        <taxon>Bacteria</taxon>
        <taxon>Pseudomonadati</taxon>
        <taxon>Pseudomonadota</taxon>
        <taxon>Betaproteobacteria</taxon>
        <taxon>Neisseriales</taxon>
        <taxon>Chitinibacteraceae</taxon>
        <taxon>Parachitinimonas</taxon>
    </lineage>
</organism>
<feature type="domain" description="Alpha-2-macroglobulin" evidence="5">
    <location>
        <begin position="1248"/>
        <end position="1338"/>
    </location>
</feature>
<evidence type="ECO:0000259" key="4">
    <source>
        <dbReference type="SMART" id="SM01359"/>
    </source>
</evidence>
<comment type="similarity">
    <text evidence="1">Belongs to the protease inhibitor I39 (alpha-2-macroglobulin) family. Bacterial alpha-2-macroglobulin subfamily.</text>
</comment>
<dbReference type="Pfam" id="PF01835">
    <property type="entry name" value="MG2"/>
    <property type="match status" value="1"/>
</dbReference>
<dbReference type="PANTHER" id="PTHR40094">
    <property type="entry name" value="ALPHA-2-MACROGLOBULIN HOMOLOG"/>
    <property type="match status" value="1"/>
</dbReference>
<reference evidence="6" key="1">
    <citation type="submission" date="2023-03" db="EMBL/GenBank/DDBJ databases">
        <title>Chitinimonas shenzhenensis gen. nov., sp. nov., a novel member of family Burkholderiaceae isolated from activated sludge collected in Shen Zhen, China.</title>
        <authorList>
            <person name="Wang X."/>
        </authorList>
    </citation>
    <scope>NUCLEOTIDE SEQUENCE</scope>
    <source>
        <strain evidence="6">DQS-5</strain>
    </source>
</reference>
<keyword evidence="7" id="KW-1185">Reference proteome</keyword>
<dbReference type="InterPro" id="IPR041246">
    <property type="entry name" value="Bact_MG10"/>
</dbReference>
<dbReference type="InterPro" id="IPR011625">
    <property type="entry name" value="A2M_N_BRD"/>
</dbReference>
<dbReference type="InterPro" id="IPR002890">
    <property type="entry name" value="MG2"/>
</dbReference>
<accession>A0ABT7DWQ2</accession>
<dbReference type="PANTHER" id="PTHR40094:SF1">
    <property type="entry name" value="UBIQUITIN DOMAIN-CONTAINING PROTEIN"/>
    <property type="match status" value="1"/>
</dbReference>
<name>A0ABT7DWQ2_9NEIS</name>
<dbReference type="SMART" id="SM01359">
    <property type="entry name" value="A2M_N_2"/>
    <property type="match status" value="1"/>
</dbReference>
<evidence type="ECO:0000313" key="7">
    <source>
        <dbReference type="Proteomes" id="UP001172778"/>
    </source>
</evidence>
<feature type="domain" description="Alpha-2-macroglobulin bait region" evidence="4">
    <location>
        <begin position="1034"/>
        <end position="1190"/>
    </location>
</feature>
<evidence type="ECO:0000256" key="3">
    <source>
        <dbReference type="SAM" id="SignalP"/>
    </source>
</evidence>
<dbReference type="InterPro" id="IPR001599">
    <property type="entry name" value="Macroglobln_a2"/>
</dbReference>
<feature type="region of interest" description="Disordered" evidence="2">
    <location>
        <begin position="814"/>
        <end position="843"/>
    </location>
</feature>
<dbReference type="Pfam" id="PF11974">
    <property type="entry name" value="bMG3"/>
    <property type="match status" value="1"/>
</dbReference>
<evidence type="ECO:0000256" key="2">
    <source>
        <dbReference type="SAM" id="MobiDB-lite"/>
    </source>
</evidence>
<dbReference type="SMART" id="SM01360">
    <property type="entry name" value="A2M"/>
    <property type="match status" value="1"/>
</dbReference>
<dbReference type="Proteomes" id="UP001172778">
    <property type="component" value="Unassembled WGS sequence"/>
</dbReference>
<proteinExistence type="inferred from homology"/>
<dbReference type="InterPro" id="IPR021868">
    <property type="entry name" value="Alpha_2_Macroglob_MG3"/>
</dbReference>
<evidence type="ECO:0000256" key="1">
    <source>
        <dbReference type="ARBA" id="ARBA00010556"/>
    </source>
</evidence>
<dbReference type="Pfam" id="PF00207">
    <property type="entry name" value="A2M"/>
    <property type="match status" value="1"/>
</dbReference>
<comment type="caution">
    <text evidence="6">The sequence shown here is derived from an EMBL/GenBank/DDBJ whole genome shotgun (WGS) entry which is preliminary data.</text>
</comment>
<dbReference type="InterPro" id="IPR051802">
    <property type="entry name" value="YfhM-like"/>
</dbReference>
<dbReference type="Pfam" id="PF07703">
    <property type="entry name" value="A2M_BRD"/>
    <property type="match status" value="1"/>
</dbReference>
<dbReference type="RefSeq" id="WP_284099895.1">
    <property type="nucleotide sequence ID" value="NZ_JARRAF010000005.1"/>
</dbReference>
<feature type="signal peptide" evidence="3">
    <location>
        <begin position="1"/>
        <end position="19"/>
    </location>
</feature>
<dbReference type="EMBL" id="JARRAF010000005">
    <property type="protein sequence ID" value="MDK2123595.1"/>
    <property type="molecule type" value="Genomic_DNA"/>
</dbReference>
<dbReference type="Pfam" id="PF17973">
    <property type="entry name" value="bMG10"/>
    <property type="match status" value="1"/>
</dbReference>
<gene>
    <name evidence="6" type="ORF">PZA18_05985</name>
</gene>
<evidence type="ECO:0000259" key="5">
    <source>
        <dbReference type="SMART" id="SM01360"/>
    </source>
</evidence>
<protein>
    <submittedName>
        <fullName evidence="6">MG2 domain-containing protein</fullName>
    </submittedName>
</protein>
<keyword evidence="3" id="KW-0732">Signal</keyword>
<sequence length="1915" mass="208820">MRHLTLASLAVLASTRLFAAEIEMFAPQGAVTQVRQVKARFSAPMVVFGEPRLPAPFEVSCPEKGSGRWIDERTWVYDFERDVPPAVSCHFKLKAGLKTLAGEVVNTPAPAAEGEAAGVARVSTLSFSTGGPEVIQHWPQTYTAIDENQAFVLRFGARPTAASLQQKAGCLVEGVGERMPIKILTGSERERILSAVFGKNGRPDNLEVVRCQRTLPNGVGTTLLLDAGLATANGATSAQPNKLEFRVREQFTLTQYCERSNSKAGCIPISDLRLRFSSPVPWAQAQKIALTTADGKTRFKPRRDEEEPDAKSVDGIRFAPPFPESAVLKLTVPPDLRDEEGRKLENAKSFPLSIKMDAYPPLAKFAANFGIIERNAGAYLPVTVRNVRPDPAAEKPKQERSLLGTLADAIGSSNKAPAAPAGLPYRILTLTSDADMIAWFKRAQRGPEQPKEGTPGVTVDARSWSLLSNQPLAKPYQLPVPADDKPAEVIGVPLPSSGLHVVEVESRRLGDRLLEPTASMYVSAAALVTNLGIHFKEGQDNALVWVTTLDKGWLVNGATVAVYDCNGKPLASGKTDKTGLFQIGKSLARKDCNRFIIARVGDDMALASSDWDNGIEPWRFNLNTAYQYGNQDNRLLFHSIFDRSLLRPGETISMKHVGRRQSMLGFDLLGDNQQPNQMALVHEGSGERVTVPLNWTRSASEAKWKIPKEAKLGRYDVVLERTKATGKKEPQIEASYHAGSFTVGEFRVPLLKGFVKPATSPLIDASEANLALQLSYLSGGAASGEPVVLRGVVRSRYLDFDGWDGFTFSNGDLPPDVLSGASKTRTENEEGSEGVESGEAGPQDQLLETQKLVLDKNGAAVGKLVGITKQPYPTELLAEMEYRDPNGERRTTSTLVPLWPSANVTGVLVDAERKSGDAMPIKLAVADFAGKPKPGESVELYAYRRKVISTRKRMLGGFYSYDHQTSYQVLGKVCSGKTDSKGVLACSFASKESGDILLRAVSRDAQGRQSVAHTEYSVYAGGESWNEVGNTDRIDVIPDKKQYEPGQVAKLQVRMPFREASALVTVEREGVIDSFTTTLKANSPIVQVPIKGHYAPNAFISVFVVRGRVGDVQPTAMVDMGRPAFKLGIAEVQVGGRANQLDVKLTADQPVYETRAKAKVKVQVKTVDGRPLPKGGEVAFAAVDEGLLQLMPNESWKLFDAMMAKRPYAVKTATAQMEIIGKRHFGKKALPPGGGGGRSSTRELFDTLLKWQGRVVLDDKGMAEIEVPLNDSLTAFRLVAIATAGSDRFGTGETKIRSNKDVMVLPGLAPLVREGDKLDALFTVRNTTAKPVSLTVSAKVTVRGAANFTPEPQTVELPANGAREIAFAYEVPFNASNLSWQVEVLGADGKRFDSLKLGQAVSAAVPVRVWQANLSQLDGESSLKVERPADALPGRGEVRIGLSPSLVNIGLEGVDRYMRNYPYVCLEQKTSKAIALRDKDLWIDITRRLPIYIDDDGLATYFPRTGRGSDTLTAYFLSIAAEAGWEIPNDSKERLLAGLTAFAEGRLERKLYEWDLRSRSARQLAAVAALARHGAARPKLLESIVIEPNRWQTGAVLDWLAILQYSKDWPNRANLIKAAEQVLWGRLDLSGTVARFSTERDDYWWWLMQSPDANAVQALLYAVNSDSFKADAGKLARGALARQREGHWNTTLANVWGVVAMDRFAKVFEKVPVAGVTSASLGGKSDNLNWTNKPEGGSLVLPWPDKPGALAVSHQGAGKPWAMVQSRVAMQLKEPFSAGFSVKKTITAVEAAGTGYSRGDVWRVKLDFTAQADMTWVVVNDPIPAGATLLNRGYGGDSAILGAAETRTGAWPTFEERAFDGYRAYYEYLPKGSHSIEYTVRLNNRGNFNLPPTRIEAMYSPETFGENPNPNWQVK</sequence>